<comment type="caution">
    <text evidence="1">The sequence shown here is derived from an EMBL/GenBank/DDBJ whole genome shotgun (WGS) entry which is preliminary data.</text>
</comment>
<dbReference type="EMBL" id="FXUG01000020">
    <property type="protein sequence ID" value="SMP76048.1"/>
    <property type="molecule type" value="Genomic_DNA"/>
</dbReference>
<evidence type="ECO:0000313" key="1">
    <source>
        <dbReference type="EMBL" id="SMP76048.1"/>
    </source>
</evidence>
<organism evidence="1 2">
    <name type="scientific">Neorhodopirellula lusitana</name>
    <dbReference type="NCBI Taxonomy" id="445327"/>
    <lineage>
        <taxon>Bacteria</taxon>
        <taxon>Pseudomonadati</taxon>
        <taxon>Planctomycetota</taxon>
        <taxon>Planctomycetia</taxon>
        <taxon>Pirellulales</taxon>
        <taxon>Pirellulaceae</taxon>
        <taxon>Neorhodopirellula</taxon>
    </lineage>
</organism>
<protein>
    <recommendedName>
        <fullName evidence="3">Secreted protein</fullName>
    </recommendedName>
</protein>
<reference evidence="1 2" key="1">
    <citation type="submission" date="2017-05" db="EMBL/GenBank/DDBJ databases">
        <authorList>
            <person name="Varghese N."/>
            <person name="Submissions S."/>
        </authorList>
    </citation>
    <scope>NUCLEOTIDE SEQUENCE [LARGE SCALE GENOMIC DNA]</scope>
    <source>
        <strain evidence="1 2">DSM 25457</strain>
    </source>
</reference>
<dbReference type="Proteomes" id="UP001158067">
    <property type="component" value="Unassembled WGS sequence"/>
</dbReference>
<evidence type="ECO:0008006" key="3">
    <source>
        <dbReference type="Google" id="ProtNLM"/>
    </source>
</evidence>
<accession>A0ABY1QNZ5</accession>
<sequence>MKYAIALLVTAACISLPGCQEKVAEASYDSNEIEAYLNEHPELKNAESGGFSDS</sequence>
<name>A0ABY1QNZ5_9BACT</name>
<gene>
    <name evidence="1" type="ORF">SAMN06265222_12074</name>
</gene>
<keyword evidence="2" id="KW-1185">Reference proteome</keyword>
<proteinExistence type="predicted"/>
<evidence type="ECO:0000313" key="2">
    <source>
        <dbReference type="Proteomes" id="UP001158067"/>
    </source>
</evidence>